<protein>
    <submittedName>
        <fullName evidence="4">PaaI family thioesterase</fullName>
        <ecNumber evidence="4">3.1.2.-</ecNumber>
    </submittedName>
</protein>
<accession>A0ABV3FVV3</accession>
<keyword evidence="5" id="KW-1185">Reference proteome</keyword>
<dbReference type="EC" id="3.1.2.-" evidence="4"/>
<name>A0ABV3FVV3_9NOCA</name>
<sequence>MQLNDELLYAVAPFAETLGVRIEEASAESVRVRLAHREQLGTMGGGMHGGALMSLCDIAAALCAATRVEPGQVTTTAESSTYFLAPLRGDSATAVARPVRVGRTLICVEVDVHDAQGRHCARTTQLLAVTQS</sequence>
<proteinExistence type="inferred from homology"/>
<evidence type="ECO:0000256" key="1">
    <source>
        <dbReference type="ARBA" id="ARBA00008324"/>
    </source>
</evidence>
<comment type="similarity">
    <text evidence="1">Belongs to the thioesterase PaaI family.</text>
</comment>
<dbReference type="InterPro" id="IPR039298">
    <property type="entry name" value="ACOT13"/>
</dbReference>
<dbReference type="CDD" id="cd03443">
    <property type="entry name" value="PaaI_thioesterase"/>
    <property type="match status" value="1"/>
</dbReference>
<dbReference type="GO" id="GO:0016787">
    <property type="term" value="F:hydrolase activity"/>
    <property type="evidence" value="ECO:0007669"/>
    <property type="project" value="UniProtKB-KW"/>
</dbReference>
<dbReference type="InterPro" id="IPR006683">
    <property type="entry name" value="Thioestr_dom"/>
</dbReference>
<dbReference type="PANTHER" id="PTHR21660">
    <property type="entry name" value="THIOESTERASE SUPERFAMILY MEMBER-RELATED"/>
    <property type="match status" value="1"/>
</dbReference>
<dbReference type="Gene3D" id="3.10.129.10">
    <property type="entry name" value="Hotdog Thioesterase"/>
    <property type="match status" value="1"/>
</dbReference>
<evidence type="ECO:0000313" key="4">
    <source>
        <dbReference type="EMBL" id="MEV0709528.1"/>
    </source>
</evidence>
<dbReference type="PANTHER" id="PTHR21660:SF1">
    <property type="entry name" value="ACYL-COENZYME A THIOESTERASE 13"/>
    <property type="match status" value="1"/>
</dbReference>
<dbReference type="InterPro" id="IPR003736">
    <property type="entry name" value="PAAI_dom"/>
</dbReference>
<dbReference type="NCBIfam" id="TIGR00369">
    <property type="entry name" value="unchar_dom_1"/>
    <property type="match status" value="1"/>
</dbReference>
<comment type="caution">
    <text evidence="4">The sequence shown here is derived from an EMBL/GenBank/DDBJ whole genome shotgun (WGS) entry which is preliminary data.</text>
</comment>
<feature type="domain" description="Thioesterase" evidence="3">
    <location>
        <begin position="45"/>
        <end position="121"/>
    </location>
</feature>
<keyword evidence="2 4" id="KW-0378">Hydrolase</keyword>
<organism evidence="4 5">
    <name type="scientific">Nocardia aurea</name>
    <dbReference type="NCBI Taxonomy" id="2144174"/>
    <lineage>
        <taxon>Bacteria</taxon>
        <taxon>Bacillati</taxon>
        <taxon>Actinomycetota</taxon>
        <taxon>Actinomycetes</taxon>
        <taxon>Mycobacteriales</taxon>
        <taxon>Nocardiaceae</taxon>
        <taxon>Nocardia</taxon>
    </lineage>
</organism>
<evidence type="ECO:0000256" key="2">
    <source>
        <dbReference type="ARBA" id="ARBA00022801"/>
    </source>
</evidence>
<evidence type="ECO:0000313" key="5">
    <source>
        <dbReference type="Proteomes" id="UP001551695"/>
    </source>
</evidence>
<dbReference type="SUPFAM" id="SSF54637">
    <property type="entry name" value="Thioesterase/thiol ester dehydrase-isomerase"/>
    <property type="match status" value="1"/>
</dbReference>
<dbReference type="EMBL" id="JBFAKC010000007">
    <property type="protein sequence ID" value="MEV0709528.1"/>
    <property type="molecule type" value="Genomic_DNA"/>
</dbReference>
<reference evidence="4 5" key="1">
    <citation type="submission" date="2024-06" db="EMBL/GenBank/DDBJ databases">
        <title>The Natural Products Discovery Center: Release of the First 8490 Sequenced Strains for Exploring Actinobacteria Biosynthetic Diversity.</title>
        <authorList>
            <person name="Kalkreuter E."/>
            <person name="Kautsar S.A."/>
            <person name="Yang D."/>
            <person name="Bader C.D."/>
            <person name="Teijaro C.N."/>
            <person name="Fluegel L."/>
            <person name="Davis C.M."/>
            <person name="Simpson J.R."/>
            <person name="Lauterbach L."/>
            <person name="Steele A.D."/>
            <person name="Gui C."/>
            <person name="Meng S."/>
            <person name="Li G."/>
            <person name="Viehrig K."/>
            <person name="Ye F."/>
            <person name="Su P."/>
            <person name="Kiefer A.F."/>
            <person name="Nichols A."/>
            <person name="Cepeda A.J."/>
            <person name="Yan W."/>
            <person name="Fan B."/>
            <person name="Jiang Y."/>
            <person name="Adhikari A."/>
            <person name="Zheng C.-J."/>
            <person name="Schuster L."/>
            <person name="Cowan T.M."/>
            <person name="Smanski M.J."/>
            <person name="Chevrette M.G."/>
            <person name="De Carvalho L.P.S."/>
            <person name="Shen B."/>
        </authorList>
    </citation>
    <scope>NUCLEOTIDE SEQUENCE [LARGE SCALE GENOMIC DNA]</scope>
    <source>
        <strain evidence="4 5">NPDC050403</strain>
    </source>
</reference>
<dbReference type="InterPro" id="IPR029069">
    <property type="entry name" value="HotDog_dom_sf"/>
</dbReference>
<dbReference type="Proteomes" id="UP001551695">
    <property type="component" value="Unassembled WGS sequence"/>
</dbReference>
<evidence type="ECO:0000259" key="3">
    <source>
        <dbReference type="Pfam" id="PF03061"/>
    </source>
</evidence>
<gene>
    <name evidence="4" type="ORF">AB0I48_18360</name>
</gene>
<dbReference type="Pfam" id="PF03061">
    <property type="entry name" value="4HBT"/>
    <property type="match status" value="1"/>
</dbReference>
<dbReference type="RefSeq" id="WP_109524099.1">
    <property type="nucleotide sequence ID" value="NZ_JBEXKW010000076.1"/>
</dbReference>